<evidence type="ECO:0000256" key="8">
    <source>
        <dbReference type="SAM" id="MobiDB-lite"/>
    </source>
</evidence>
<dbReference type="PANTHER" id="PTHR33228">
    <property type="entry name" value="PROTEIN GLUTAMINE DUMPER 4-RELATED"/>
    <property type="match status" value="1"/>
</dbReference>
<evidence type="ECO:0000256" key="3">
    <source>
        <dbReference type="ARBA" id="ARBA00022448"/>
    </source>
</evidence>
<keyword evidence="5" id="KW-0029">Amino-acid transport</keyword>
<evidence type="ECO:0000256" key="7">
    <source>
        <dbReference type="ARBA" id="ARBA00023136"/>
    </source>
</evidence>
<dbReference type="EMBL" id="EF081701">
    <property type="protein sequence ID" value="ABK21085.1"/>
    <property type="molecule type" value="mRNA"/>
</dbReference>
<dbReference type="GO" id="GO:0016020">
    <property type="term" value="C:membrane"/>
    <property type="evidence" value="ECO:0007669"/>
    <property type="project" value="UniProtKB-SubCell"/>
</dbReference>
<keyword evidence="7 9" id="KW-0472">Membrane</keyword>
<dbReference type="AlphaFoldDB" id="A9NKC4"/>
<organism evidence="10">
    <name type="scientific">Picea sitchensis</name>
    <name type="common">Sitka spruce</name>
    <name type="synonym">Pinus sitchensis</name>
    <dbReference type="NCBI Taxonomy" id="3332"/>
    <lineage>
        <taxon>Eukaryota</taxon>
        <taxon>Viridiplantae</taxon>
        <taxon>Streptophyta</taxon>
        <taxon>Embryophyta</taxon>
        <taxon>Tracheophyta</taxon>
        <taxon>Spermatophyta</taxon>
        <taxon>Pinopsida</taxon>
        <taxon>Pinidae</taxon>
        <taxon>Conifers I</taxon>
        <taxon>Pinales</taxon>
        <taxon>Pinaceae</taxon>
        <taxon>Picea</taxon>
    </lineage>
</organism>
<evidence type="ECO:0000256" key="9">
    <source>
        <dbReference type="SAM" id="Phobius"/>
    </source>
</evidence>
<keyword evidence="6 9" id="KW-1133">Transmembrane helix</keyword>
<comment type="similarity">
    <text evidence="2">Belongs to the GLUTAMINE DUMPER 1 (TC 9.B.60) family.</text>
</comment>
<reference evidence="10" key="1">
    <citation type="journal article" date="2008" name="BMC Genomics">
        <title>A conifer genomics resource of 200,000 spruce (Picea spp.) ESTs and 6,464 high-quality, sequence-finished full-length cDNAs for Sitka spruce (Picea sitchensis).</title>
        <authorList>
            <person name="Ralph S.G."/>
            <person name="Chun H.J."/>
            <person name="Kolosova N."/>
            <person name="Cooper D."/>
            <person name="Oddy C."/>
            <person name="Ritland C.E."/>
            <person name="Kirkpatrick R."/>
            <person name="Moore R."/>
            <person name="Barber S."/>
            <person name="Holt R.A."/>
            <person name="Jones S.J."/>
            <person name="Marra M.A."/>
            <person name="Douglas C.J."/>
            <person name="Ritland K."/>
            <person name="Bohlmann J."/>
        </authorList>
    </citation>
    <scope>NUCLEOTIDE SEQUENCE</scope>
    <source>
        <tissue evidence="10">Bark</tissue>
    </source>
</reference>
<accession>A9NKC4</accession>
<protein>
    <submittedName>
        <fullName evidence="10">Uncharacterized protein</fullName>
    </submittedName>
</protein>
<evidence type="ECO:0000256" key="4">
    <source>
        <dbReference type="ARBA" id="ARBA00022692"/>
    </source>
</evidence>
<dbReference type="OMA" id="AHPAFWM"/>
<dbReference type="GO" id="GO:0080143">
    <property type="term" value="P:regulation of amino acid export"/>
    <property type="evidence" value="ECO:0007669"/>
    <property type="project" value="InterPro"/>
</dbReference>
<feature type="transmembrane region" description="Helical" evidence="9">
    <location>
        <begin position="23"/>
        <end position="44"/>
    </location>
</feature>
<keyword evidence="4 9" id="KW-0812">Transmembrane</keyword>
<feature type="region of interest" description="Disordered" evidence="8">
    <location>
        <begin position="52"/>
        <end position="82"/>
    </location>
</feature>
<evidence type="ECO:0000256" key="5">
    <source>
        <dbReference type="ARBA" id="ARBA00022970"/>
    </source>
</evidence>
<evidence type="ECO:0000313" key="10">
    <source>
        <dbReference type="EMBL" id="ABK21085.1"/>
    </source>
</evidence>
<evidence type="ECO:0000256" key="1">
    <source>
        <dbReference type="ARBA" id="ARBA00004167"/>
    </source>
</evidence>
<comment type="subcellular location">
    <subcellularLocation>
        <location evidence="1">Membrane</location>
        <topology evidence="1">Single-pass membrane protein</topology>
    </subcellularLocation>
</comment>
<proteinExistence type="evidence at transcript level"/>
<sequence length="116" mass="12178">MTNSTAPYSTAGTVLAAKSPTPYLLGGVGAMVLLIACAFILLACSYWRKSSHYDPEGSNGSGHTDHSNTESGGKNVMITKSSHCSDKEEKFFVIMAGDEKPTYIANPTTAVEAATV</sequence>
<dbReference type="PANTHER" id="PTHR33228:SF49">
    <property type="entry name" value="PROTEIN GLUTAMINE DUMPER 5"/>
    <property type="match status" value="1"/>
</dbReference>
<keyword evidence="3" id="KW-0813">Transport</keyword>
<dbReference type="InterPro" id="IPR040359">
    <property type="entry name" value="GDU"/>
</dbReference>
<dbReference type="GO" id="GO:0006865">
    <property type="term" value="P:amino acid transport"/>
    <property type="evidence" value="ECO:0007669"/>
    <property type="project" value="UniProtKB-KW"/>
</dbReference>
<name>A9NKC4_PICSI</name>
<evidence type="ECO:0000256" key="2">
    <source>
        <dbReference type="ARBA" id="ARBA00009977"/>
    </source>
</evidence>
<evidence type="ECO:0000256" key="6">
    <source>
        <dbReference type="ARBA" id="ARBA00022989"/>
    </source>
</evidence>